<dbReference type="AlphaFoldDB" id="A0A409VQU8"/>
<gene>
    <name evidence="1" type="ORF">CVT26_002936</name>
</gene>
<sequence length="125" mass="13879">MSNQVHLGPKDGALKMPEVSSVVNLLWLRASQGTVYNNRPLHYKYQLEPCPRLHRSSSPIRSNQKQPQLTIVTTINSTMKFTLASIVVFVAALATSVAASARPQAREINHRETHGYLDIALPEGF</sequence>
<accession>A0A409VQU8</accession>
<reference evidence="1 2" key="1">
    <citation type="journal article" date="2018" name="Evol. Lett.">
        <title>Horizontal gene cluster transfer increased hallucinogenic mushroom diversity.</title>
        <authorList>
            <person name="Reynolds H.T."/>
            <person name="Vijayakumar V."/>
            <person name="Gluck-Thaler E."/>
            <person name="Korotkin H.B."/>
            <person name="Matheny P.B."/>
            <person name="Slot J.C."/>
        </authorList>
    </citation>
    <scope>NUCLEOTIDE SEQUENCE [LARGE SCALE GENOMIC DNA]</scope>
    <source>
        <strain evidence="1 2">SRW20</strain>
    </source>
</reference>
<name>A0A409VQU8_9AGAR</name>
<dbReference type="EMBL" id="NHYE01005591">
    <property type="protein sequence ID" value="PPQ68652.1"/>
    <property type="molecule type" value="Genomic_DNA"/>
</dbReference>
<comment type="caution">
    <text evidence="1">The sequence shown here is derived from an EMBL/GenBank/DDBJ whole genome shotgun (WGS) entry which is preliminary data.</text>
</comment>
<evidence type="ECO:0000313" key="2">
    <source>
        <dbReference type="Proteomes" id="UP000284706"/>
    </source>
</evidence>
<keyword evidence="2" id="KW-1185">Reference proteome</keyword>
<organism evidence="1 2">
    <name type="scientific">Gymnopilus dilepis</name>
    <dbReference type="NCBI Taxonomy" id="231916"/>
    <lineage>
        <taxon>Eukaryota</taxon>
        <taxon>Fungi</taxon>
        <taxon>Dikarya</taxon>
        <taxon>Basidiomycota</taxon>
        <taxon>Agaricomycotina</taxon>
        <taxon>Agaricomycetes</taxon>
        <taxon>Agaricomycetidae</taxon>
        <taxon>Agaricales</taxon>
        <taxon>Agaricineae</taxon>
        <taxon>Hymenogastraceae</taxon>
        <taxon>Gymnopilus</taxon>
    </lineage>
</organism>
<evidence type="ECO:0000313" key="1">
    <source>
        <dbReference type="EMBL" id="PPQ68652.1"/>
    </source>
</evidence>
<proteinExistence type="predicted"/>
<protein>
    <submittedName>
        <fullName evidence="1">Uncharacterized protein</fullName>
    </submittedName>
</protein>
<dbReference type="InParanoid" id="A0A409VQU8"/>
<dbReference type="Proteomes" id="UP000284706">
    <property type="component" value="Unassembled WGS sequence"/>
</dbReference>